<feature type="region of interest" description="Disordered" evidence="1">
    <location>
        <begin position="91"/>
        <end position="121"/>
    </location>
</feature>
<name>A0A7S1VHI6_9EUKA</name>
<dbReference type="EMBL" id="HBGL01010117">
    <property type="protein sequence ID" value="CAD9300166.1"/>
    <property type="molecule type" value="Transcribed_RNA"/>
</dbReference>
<gene>
    <name evidence="2" type="ORF">SSP0437_LOCUS7853</name>
</gene>
<dbReference type="PANTHER" id="PTHR48125">
    <property type="entry name" value="LP07818P1"/>
    <property type="match status" value="1"/>
</dbReference>
<evidence type="ECO:0008006" key="3">
    <source>
        <dbReference type="Google" id="ProtNLM"/>
    </source>
</evidence>
<sequence>MPLTDIPKCSSNLPPQPPLDYLSNERQAYFERACFLTSHGWTELTNKSVAQQTDNATTEEQTVSLALPPTLISSSTLPSALAAKLIAATDHHTTPSTSPSPTPTPTPSTTALPPPVAPTPPTLLRTDTTCCPSPTCRSCPLSLALSLCPTLVISLGIADFACGQVEPVTGLLSLARQRTRSAASPAVLAPPTAHPLVDLDWIASMYGTRIHAPPALGGVLFALGAAGHRGTLLLLRLFRPYKGSTTTDLPHYTDAPHGDSKTTFTAETKSVVAAAGGIRQPLGWGVLRLGDLLESPEAVRREDGAILVDLPVYPVVGEGLSDDFCLDTGLRQLDKGALDSPIGSVPLTLRLGKGLHPSYPMTRLIHPSLETFDLGAPVAGNDGDDEDEPPLEEQYRLSLTTGAPSVHVSYYNDMCVTIDSLGLRSVDACVLVEVCVVPVGSLKPLSDGVYREAESSFASHGCTSVAWRSKGKAAVWSETLRVRVPLDEPCEVRFTMYHVAPDQWSETMTPDHAAGSDRPRFSKVFGAAALGGGGGGVAAEGDVTPAARYGSSYRFLLLGTCTISASVQDGMHVLPVRSSHKWLDGKKPIFCLRTETASSVRTPEGSLESFWTTISDPTSLKSAMGALQAAPTLDVVQYFPPILTAIFRLVRATGQLDAKAGRAVGVNAVHSISLLLARLAASHGTAATRRLADMYARTWFSLPDVADELARHWTLWLAKQKRRDTAGPPAGGTGAGGTAVGSAVGGADGDHEGVGDDGGGAGEFSGTETFLLGVLVKSLALSSSVSAVTQDRLIAVLKQLLVSLPRVAEPAAVVAALADAMRVFATLPGLSLAAILGEVLVAPGALDQTPGGGGATGVGDADGRRRSVVGLSLIAWIEDSWLAGQPDLHPILAQFLQQLGDAEAAGRPSAAVAQLTRWPALGARALAVALHLAAPLRRPTDTAVALVVARHASSIADLPADQVARATEQLLLALAATRSSTALPPLAGLLDALEPVLASDQVQLAAPVALTLAVVAEQSGKPKVALRAVAALVSRAPGYLWDFASTHVLVDLLHGSAAPRHVASLAPAEVAIGVVLRARDERALAELVSSGGSVGRRLVDKMRRLVEQAKLHGARPFSVAASLADRWRTGDVEDRLVWASCLAADRDLYAQLMGHVLVAHAAATLLGEAEVATACRRVAPALRTHNDARPGGPAADSPLASSSLLLIHLVAALEVAVSVAPASAVALLPPTLALATRLCTDGSLPDSVPLVLALDRLHALGSRASAALRHGDADTRRGAMVLLTVVDDTKGRSDIFVKAASYIVRLPGADWAARHAALAAEVGTDAGLKIVNKVTGETVRFGDVGRGQHPVLELSPLSPYVASAETNERVLGKDVEAAATVYAVDLSPTSKDDAFLGVSRLWLVGAATEARRMLVQGEAAWPQLVPVVRVEGERPAAQLSAEDLAAVLTQVTEAAADERRKRVAAHAEVLDRLVASLAVRRCAEVRHQVARARAIVRNLLAQREEEEAADNVNAVIIVDSDSDDEADASSSDDALIIE</sequence>
<evidence type="ECO:0000256" key="1">
    <source>
        <dbReference type="SAM" id="MobiDB-lite"/>
    </source>
</evidence>
<protein>
    <recommendedName>
        <fullName evidence="3">C2 DOCK-type domain-containing protein</fullName>
    </recommendedName>
</protein>
<reference evidence="2" key="1">
    <citation type="submission" date="2021-01" db="EMBL/GenBank/DDBJ databases">
        <authorList>
            <person name="Corre E."/>
            <person name="Pelletier E."/>
            <person name="Niang G."/>
            <person name="Scheremetjew M."/>
            <person name="Finn R."/>
            <person name="Kale V."/>
            <person name="Holt S."/>
            <person name="Cochrane G."/>
            <person name="Meng A."/>
            <person name="Brown T."/>
            <person name="Cohen L."/>
        </authorList>
    </citation>
    <scope>NUCLEOTIDE SEQUENCE</scope>
    <source>
        <strain evidence="2">ATCC 50979</strain>
    </source>
</reference>
<feature type="compositionally biased region" description="Pro residues" evidence="1">
    <location>
        <begin position="98"/>
        <end position="121"/>
    </location>
</feature>
<feature type="region of interest" description="Disordered" evidence="1">
    <location>
        <begin position="723"/>
        <end position="742"/>
    </location>
</feature>
<accession>A0A7S1VHI6</accession>
<feature type="compositionally biased region" description="Gly residues" evidence="1">
    <location>
        <begin position="729"/>
        <end position="742"/>
    </location>
</feature>
<organism evidence="2">
    <name type="scientific">Sexangularia sp. CB-2014</name>
    <dbReference type="NCBI Taxonomy" id="1486929"/>
    <lineage>
        <taxon>Eukaryota</taxon>
        <taxon>Amoebozoa</taxon>
        <taxon>Tubulinea</taxon>
        <taxon>Elardia</taxon>
        <taxon>Arcellinida</taxon>
        <taxon>Arcellinida incertae sedis</taxon>
        <taxon>Sexangularia</taxon>
    </lineage>
</organism>
<proteinExistence type="predicted"/>
<evidence type="ECO:0000313" key="2">
    <source>
        <dbReference type="EMBL" id="CAD9300166.1"/>
    </source>
</evidence>
<dbReference type="PANTHER" id="PTHR48125:SF10">
    <property type="entry name" value="OS12G0136300 PROTEIN"/>
    <property type="match status" value="1"/>
</dbReference>